<dbReference type="Gene3D" id="3.60.10.10">
    <property type="entry name" value="Endonuclease/exonuclease/phosphatase"/>
    <property type="match status" value="1"/>
</dbReference>
<evidence type="ECO:0000259" key="3">
    <source>
        <dbReference type="Pfam" id="PF14529"/>
    </source>
</evidence>
<dbReference type="RefSeq" id="XP_046590228.1">
    <property type="nucleotide sequence ID" value="XM_046734272.1"/>
</dbReference>
<accession>A0ABM3FQC8</accession>
<keyword evidence="4" id="KW-1185">Reference proteome</keyword>
<organism evidence="4 5">
    <name type="scientific">Neodiprion lecontei</name>
    <name type="common">Redheaded pine sawfly</name>
    <dbReference type="NCBI Taxonomy" id="441921"/>
    <lineage>
        <taxon>Eukaryota</taxon>
        <taxon>Metazoa</taxon>
        <taxon>Ecdysozoa</taxon>
        <taxon>Arthropoda</taxon>
        <taxon>Hexapoda</taxon>
        <taxon>Insecta</taxon>
        <taxon>Pterygota</taxon>
        <taxon>Neoptera</taxon>
        <taxon>Endopterygota</taxon>
        <taxon>Hymenoptera</taxon>
        <taxon>Tenthredinoidea</taxon>
        <taxon>Diprionidae</taxon>
        <taxon>Diprioninae</taxon>
        <taxon>Neodiprion</taxon>
    </lineage>
</organism>
<feature type="domain" description="Endonuclease/exonuclease/phosphatase" evidence="3">
    <location>
        <begin position="595"/>
        <end position="715"/>
    </location>
</feature>
<dbReference type="GeneID" id="124293422"/>
<feature type="region of interest" description="Disordered" evidence="1">
    <location>
        <begin position="126"/>
        <end position="250"/>
    </location>
</feature>
<feature type="region of interest" description="Disordered" evidence="1">
    <location>
        <begin position="1"/>
        <end position="112"/>
    </location>
</feature>
<dbReference type="InterPro" id="IPR036691">
    <property type="entry name" value="Endo/exonu/phosph_ase_sf"/>
</dbReference>
<feature type="compositionally biased region" description="Basic and acidic residues" evidence="1">
    <location>
        <begin position="238"/>
        <end position="248"/>
    </location>
</feature>
<feature type="compositionally biased region" description="Basic and acidic residues" evidence="1">
    <location>
        <begin position="179"/>
        <end position="192"/>
    </location>
</feature>
<dbReference type="InterPro" id="IPR005135">
    <property type="entry name" value="Endo/exonuclease/phosphatase"/>
</dbReference>
<name>A0ABM3FQC8_NEOLC</name>
<gene>
    <name evidence="5" type="primary">LOC124293422</name>
</gene>
<feature type="compositionally biased region" description="Low complexity" evidence="1">
    <location>
        <begin position="210"/>
        <end position="226"/>
    </location>
</feature>
<evidence type="ECO:0000259" key="2">
    <source>
        <dbReference type="Pfam" id="PF00078"/>
    </source>
</evidence>
<dbReference type="SUPFAM" id="SSF56219">
    <property type="entry name" value="DNase I-like"/>
    <property type="match status" value="1"/>
</dbReference>
<dbReference type="Proteomes" id="UP000829291">
    <property type="component" value="Chromosome 3"/>
</dbReference>
<feature type="compositionally biased region" description="Polar residues" evidence="1">
    <location>
        <begin position="23"/>
        <end position="32"/>
    </location>
</feature>
<dbReference type="CDD" id="cd09077">
    <property type="entry name" value="R1-I-EN"/>
    <property type="match status" value="1"/>
</dbReference>
<feature type="compositionally biased region" description="Basic and acidic residues" evidence="1">
    <location>
        <begin position="54"/>
        <end position="64"/>
    </location>
</feature>
<reference evidence="5" key="1">
    <citation type="submission" date="2025-08" db="UniProtKB">
        <authorList>
            <consortium name="RefSeq"/>
        </authorList>
    </citation>
    <scope>IDENTIFICATION</scope>
    <source>
        <tissue evidence="5">Thorax and Abdomen</tissue>
    </source>
</reference>
<feature type="compositionally biased region" description="Polar residues" evidence="1">
    <location>
        <begin position="142"/>
        <end position="165"/>
    </location>
</feature>
<dbReference type="InterPro" id="IPR000477">
    <property type="entry name" value="RT_dom"/>
</dbReference>
<feature type="domain" description="Reverse transcriptase" evidence="2">
    <location>
        <begin position="984"/>
        <end position="1085"/>
    </location>
</feature>
<dbReference type="Pfam" id="PF14529">
    <property type="entry name" value="Exo_endo_phos_2"/>
    <property type="match status" value="1"/>
</dbReference>
<dbReference type="Pfam" id="PF00078">
    <property type="entry name" value="RVT_1"/>
    <property type="match status" value="1"/>
</dbReference>
<evidence type="ECO:0000313" key="4">
    <source>
        <dbReference type="Proteomes" id="UP000829291"/>
    </source>
</evidence>
<evidence type="ECO:0000313" key="5">
    <source>
        <dbReference type="RefSeq" id="XP_046590228.1"/>
    </source>
</evidence>
<dbReference type="PANTHER" id="PTHR19446">
    <property type="entry name" value="REVERSE TRANSCRIPTASES"/>
    <property type="match status" value="1"/>
</dbReference>
<protein>
    <submittedName>
        <fullName evidence="5">Uncharacterized protein LOC124293422</fullName>
    </submittedName>
</protein>
<sequence>MQPRYGVRSFRGGPLREKDQPPKVTTTAQADQQDGEPDEGASANPDAASPRRLGGTEKEGEGRRVWTKGSDPQGHVQRKGKDDELPQRHQQRCGGKREGLPEVPDCPSRGHEGLCRQIERAWKKMEEELAAAKAPRVAGDKATQTAREPRQPSQHQQQETVQDAATSKRKEISPSAGAAEKRPRPEEKEEGSKAAWSEVVRRGRPKRPTKPATTAPQLSQLSQLSQKTPAVAQPKGQPKGETKRKPVRPDAVLIKVASGSNYADVLKKIKGGVNPDKTGANVTAVKRTRGGDVLLEVKGVSGARALSEAVRGVLGREAKVSALEPSMVVEVRDLDEVTTEGEVRAALSEALKAPLVELIRLRPGFRGTQTALCKMPERTARKLIALAKIKIGWTVCRIRERVAVDQCHRCQGYGHHAAQCLGPDNSNACRKWGTEGHKEKECWGSSPRCLTCKNRGLRGYHFSGSGRCSSFKEELQKAKLRQGRRATRKARVPHHNMPGVRRHATTGPGGGPGVVILQVNLNRSRAAQDLLTQTAAAHGAEILIVSKPSSTEKQGNWAVDTRGDAAILGTKRLVGNPEPGGKGAGYVWARVSGLTIFNCYYSPNEAIEEFERQLDDLEGAVRAVGTKTLVAGDFNAKSPNWGSSKWDKRGRVVADFLARLDLIPVNEGTAPTWQRASTGATSVIDLTAGTPGVAAEVTGWRVLDDESLSDHHYIYMTWKPSDRSHARTPGSIKKGWMVRKLDKDAMSSFLRREKEQRSADAAGNEIDVLMTTVVKACDAGMPKRRPPKGKTATHWWNEKIASLRSQCIRARRQEQRRRARGKTTTATGAYKAARNALRDEIKASRARCWEELLRTVDEDPWGLTYKLVSRKLGGSRQPDDPEVVERALDELFAIHAHFERPCRAEPAKDPPQPFTEAELVEAARKISRGKAPGPDGIPNEAIMVAVDVDPGLFLRGYNACLASGTFHNQWKRQRLVLLPKGQTKAGIAQKYRPISLIDTTGKLLERLVYARLEAALDASGGLADNQYGFRKSRSTVQAITEVVEIASKASRRRGRSSTPCLMALLDVRNAFNAVGHGVILEAMERRQGIPTYLLRLVGSYL</sequence>
<evidence type="ECO:0000256" key="1">
    <source>
        <dbReference type="SAM" id="MobiDB-lite"/>
    </source>
</evidence>
<proteinExistence type="predicted"/>